<dbReference type="InterPro" id="IPR050127">
    <property type="entry name" value="Serine_Proteases_S1"/>
</dbReference>
<sequence length="376" mass="41478">MSLTLIVILLSLATISYCDNIEFTVGNRFRRQAANTCETPSKQQGQCINIMGCKQLYDMLSNPNRPPAQTSLLQGSFCGYENEKPRVCCPRQQISAPRPPSQPQPPSKPNPVNNQPQQSQANCGLSTVSINKIVGGRPAILRAWPWMALIGFNSMSRPQWKCGGALVNDRHVITAAHCIVRKKLTIVRLGELDWNTTDDNANHVDMPIEKAFPHPRYNPVKRATDVGIIRLREPVRFSADIQPICLPASTELRNKNLENISPYITGWGSFSYKSNLSYPSQLYEAQVNVKSNRDCAAAYARLGNKAGISIDDSVLCAGGEATDSCQGDSGGPLMIPIKQNFYLFGVVSYGHKCAEPGFPGAYTRVTEFVDWIQSNI</sequence>
<keyword evidence="3" id="KW-0768">Sushi</keyword>
<dbReference type="CDD" id="cd00190">
    <property type="entry name" value="Tryp_SPc"/>
    <property type="match status" value="1"/>
</dbReference>
<evidence type="ECO:0000256" key="15">
    <source>
        <dbReference type="RuleBase" id="RU366078"/>
    </source>
</evidence>
<keyword evidence="4 14" id="KW-0645">Protease</keyword>
<feature type="domain" description="Peptidase S1" evidence="17">
    <location>
        <begin position="133"/>
        <end position="376"/>
    </location>
</feature>
<dbReference type="EC" id="3.4.21.-" evidence="14"/>
<dbReference type="PROSITE" id="PS50240">
    <property type="entry name" value="TRYPSIN_DOM"/>
    <property type="match status" value="1"/>
</dbReference>
<keyword evidence="10" id="KW-1015">Disulfide bond</keyword>
<evidence type="ECO:0000256" key="4">
    <source>
        <dbReference type="ARBA" id="ARBA00022670"/>
    </source>
</evidence>
<dbReference type="PROSITE" id="PS51888">
    <property type="entry name" value="CLIP"/>
    <property type="match status" value="1"/>
</dbReference>
<dbReference type="InterPro" id="IPR001314">
    <property type="entry name" value="Peptidase_S1A"/>
</dbReference>
<reference evidence="19" key="2">
    <citation type="journal article" date="2013" name="BMC Genomics">
        <title>The genome- and transcriptome-wide analysis of innate immunity in the brown planthopper, Nilaparvata lugens.</title>
        <authorList>
            <person name="Bao Y.Y."/>
            <person name="Qu L.Y."/>
            <person name="Zhao D."/>
            <person name="Chen L.B."/>
            <person name="Jin H.Y."/>
            <person name="Xu L.M."/>
            <person name="Cheng J.A."/>
            <person name="Zhang C.X."/>
        </authorList>
    </citation>
    <scope>NUCLEOTIDE SEQUENCE</scope>
</reference>
<comment type="catalytic activity">
    <reaction evidence="13">
        <text>Selective cleavage of 103-Arg-|-Ser-104 and 124-Ile-|-Ile-125 bonds in Limulus clotting factor B to form activated factor B. Cleavage of -Pro-Arg-|-Xaa- bonds in synthetic substrates.</text>
        <dbReference type="EC" id="3.4.21.84"/>
    </reaction>
</comment>
<accession>M9ZZC2</accession>
<evidence type="ECO:0000256" key="3">
    <source>
        <dbReference type="ARBA" id="ARBA00022659"/>
    </source>
</evidence>
<dbReference type="SMART" id="SM00020">
    <property type="entry name" value="Tryp_SPc"/>
    <property type="match status" value="1"/>
</dbReference>
<dbReference type="PANTHER" id="PTHR24264:SF65">
    <property type="entry name" value="SRCR DOMAIN-CONTAINING PROTEIN"/>
    <property type="match status" value="1"/>
</dbReference>
<comment type="similarity">
    <text evidence="12 15">Belongs to the peptidase S1 family. CLIP subfamily.</text>
</comment>
<keyword evidence="7" id="KW-0353">Hemolymph clotting</keyword>
<feature type="compositionally biased region" description="Low complexity" evidence="16">
    <location>
        <begin position="110"/>
        <end position="121"/>
    </location>
</feature>
<evidence type="ECO:0000256" key="13">
    <source>
        <dbReference type="ARBA" id="ARBA00052079"/>
    </source>
</evidence>
<dbReference type="InterPro" id="IPR043504">
    <property type="entry name" value="Peptidase_S1_PA_chymotrypsin"/>
</dbReference>
<dbReference type="FunFam" id="3.30.1640.30:FF:000001">
    <property type="entry name" value="Serine protease 7"/>
    <property type="match status" value="1"/>
</dbReference>
<dbReference type="GO" id="GO:0006508">
    <property type="term" value="P:proteolysis"/>
    <property type="evidence" value="ECO:0007669"/>
    <property type="project" value="UniProtKB-KW"/>
</dbReference>
<dbReference type="SMART" id="SM00680">
    <property type="entry name" value="CLIP"/>
    <property type="match status" value="1"/>
</dbReference>
<dbReference type="GO" id="GO:0004252">
    <property type="term" value="F:serine-type endopeptidase activity"/>
    <property type="evidence" value="ECO:0007669"/>
    <property type="project" value="UniProtKB-UniRule"/>
</dbReference>
<evidence type="ECO:0000256" key="11">
    <source>
        <dbReference type="ARBA" id="ARBA00023180"/>
    </source>
</evidence>
<reference evidence="19" key="1">
    <citation type="submission" date="2012-12" db="EMBL/GenBank/DDBJ databases">
        <authorList>
            <person name="Bao Y.-Y."/>
            <person name="Zhang C.-X."/>
        </authorList>
    </citation>
    <scope>NUCLEOTIDE SEQUENCE</scope>
</reference>
<evidence type="ECO:0000256" key="5">
    <source>
        <dbReference type="ARBA" id="ARBA00022729"/>
    </source>
</evidence>
<comment type="domain">
    <text evidence="15">The clip domain consists of 35-55 residues which are 'knitted' together usually by 3 conserved disulfide bonds forming a clip-like compact structure.</text>
</comment>
<evidence type="ECO:0000256" key="16">
    <source>
        <dbReference type="SAM" id="MobiDB-lite"/>
    </source>
</evidence>
<dbReference type="InterPro" id="IPR022700">
    <property type="entry name" value="CLIP"/>
</dbReference>
<evidence type="ECO:0000256" key="6">
    <source>
        <dbReference type="ARBA" id="ARBA00022801"/>
    </source>
</evidence>
<dbReference type="GO" id="GO:0042381">
    <property type="term" value="P:hemolymph coagulation"/>
    <property type="evidence" value="ECO:0007669"/>
    <property type="project" value="UniProtKB-KW"/>
</dbReference>
<evidence type="ECO:0000256" key="12">
    <source>
        <dbReference type="ARBA" id="ARBA00024195"/>
    </source>
</evidence>
<feature type="domain" description="Clip" evidence="18">
    <location>
        <begin position="36"/>
        <end position="89"/>
    </location>
</feature>
<dbReference type="GO" id="GO:0005615">
    <property type="term" value="C:extracellular space"/>
    <property type="evidence" value="ECO:0007669"/>
    <property type="project" value="TreeGrafter"/>
</dbReference>
<dbReference type="FunFam" id="2.40.10.10:FF:000120">
    <property type="entry name" value="Putative serine protease"/>
    <property type="match status" value="1"/>
</dbReference>
<evidence type="ECO:0000256" key="8">
    <source>
        <dbReference type="ARBA" id="ARBA00022825"/>
    </source>
</evidence>
<evidence type="ECO:0000256" key="14">
    <source>
        <dbReference type="RuleBase" id="RU363034"/>
    </source>
</evidence>
<evidence type="ECO:0000256" key="7">
    <source>
        <dbReference type="ARBA" id="ARBA00022820"/>
    </source>
</evidence>
<organism evidence="19">
    <name type="scientific">Nilaparvata lugens</name>
    <name type="common">Brown planthopper</name>
    <dbReference type="NCBI Taxonomy" id="108931"/>
    <lineage>
        <taxon>Eukaryota</taxon>
        <taxon>Metazoa</taxon>
        <taxon>Ecdysozoa</taxon>
        <taxon>Arthropoda</taxon>
        <taxon>Hexapoda</taxon>
        <taxon>Insecta</taxon>
        <taxon>Pterygota</taxon>
        <taxon>Neoptera</taxon>
        <taxon>Paraneoptera</taxon>
        <taxon>Hemiptera</taxon>
        <taxon>Auchenorrhyncha</taxon>
        <taxon>Fulgoroidea</taxon>
        <taxon>Delphacidae</taxon>
        <taxon>Delphacinae</taxon>
        <taxon>Nilaparvata</taxon>
    </lineage>
</organism>
<feature type="region of interest" description="Disordered" evidence="16">
    <location>
        <begin position="91"/>
        <end position="121"/>
    </location>
</feature>
<dbReference type="PANTHER" id="PTHR24264">
    <property type="entry name" value="TRYPSIN-RELATED"/>
    <property type="match status" value="1"/>
</dbReference>
<feature type="signal peptide" evidence="15">
    <location>
        <begin position="1"/>
        <end position="18"/>
    </location>
</feature>
<dbReference type="InterPro" id="IPR018114">
    <property type="entry name" value="TRYPSIN_HIS"/>
</dbReference>
<keyword evidence="9" id="KW-0865">Zymogen</keyword>
<keyword evidence="6 14" id="KW-0378">Hydrolase</keyword>
<keyword evidence="8 14" id="KW-0720">Serine protease</keyword>
<name>M9ZZC2_NILLU</name>
<feature type="compositionally biased region" description="Pro residues" evidence="16">
    <location>
        <begin position="97"/>
        <end position="109"/>
    </location>
</feature>
<evidence type="ECO:0000313" key="19">
    <source>
        <dbReference type="EMBL" id="AGK40914.1"/>
    </source>
</evidence>
<feature type="chain" id="PRO_5023970235" description="CLIP domain-containing serine protease" evidence="15">
    <location>
        <begin position="19"/>
        <end position="376"/>
    </location>
</feature>
<dbReference type="OrthoDB" id="425190at2759"/>
<dbReference type="SUPFAM" id="SSF50494">
    <property type="entry name" value="Trypsin-like serine proteases"/>
    <property type="match status" value="1"/>
</dbReference>
<dbReference type="MEROPS" id="S01.511"/>
<evidence type="ECO:0000259" key="17">
    <source>
        <dbReference type="PROSITE" id="PS50240"/>
    </source>
</evidence>
<keyword evidence="2 15" id="KW-0964">Secreted</keyword>
<evidence type="ECO:0000256" key="1">
    <source>
        <dbReference type="ARBA" id="ARBA00004613"/>
    </source>
</evidence>
<keyword evidence="5 15" id="KW-0732">Signal</keyword>
<evidence type="ECO:0000259" key="18">
    <source>
        <dbReference type="PROSITE" id="PS51888"/>
    </source>
</evidence>
<proteinExistence type="evidence at transcript level"/>
<dbReference type="Pfam" id="PF00089">
    <property type="entry name" value="Trypsin"/>
    <property type="match status" value="1"/>
</dbReference>
<dbReference type="PROSITE" id="PS00135">
    <property type="entry name" value="TRYPSIN_SER"/>
    <property type="match status" value="1"/>
</dbReference>
<protein>
    <recommendedName>
        <fullName evidence="15">CLIP domain-containing serine protease</fullName>
        <ecNumber evidence="14">3.4.21.-</ecNumber>
    </recommendedName>
</protein>
<dbReference type="InterPro" id="IPR033116">
    <property type="entry name" value="TRYPSIN_SER"/>
</dbReference>
<dbReference type="InterPro" id="IPR038565">
    <property type="entry name" value="CLIP_sf"/>
</dbReference>
<evidence type="ECO:0000256" key="2">
    <source>
        <dbReference type="ARBA" id="ARBA00022525"/>
    </source>
</evidence>
<comment type="subcellular location">
    <subcellularLocation>
        <location evidence="1 15">Secreted</location>
    </subcellularLocation>
</comment>
<dbReference type="EMBL" id="KC355214">
    <property type="protein sequence ID" value="AGK40914.1"/>
    <property type="molecule type" value="mRNA"/>
</dbReference>
<dbReference type="Pfam" id="PF12032">
    <property type="entry name" value="CLIP"/>
    <property type="match status" value="1"/>
</dbReference>
<dbReference type="PRINTS" id="PR00722">
    <property type="entry name" value="CHYMOTRYPSIN"/>
</dbReference>
<keyword evidence="11" id="KW-0325">Glycoprotein</keyword>
<dbReference type="AlphaFoldDB" id="M9ZZC2"/>
<dbReference type="Gene3D" id="3.30.1640.30">
    <property type="match status" value="1"/>
</dbReference>
<dbReference type="Gene3D" id="2.40.10.10">
    <property type="entry name" value="Trypsin-like serine proteases"/>
    <property type="match status" value="2"/>
</dbReference>
<dbReference type="InterPro" id="IPR009003">
    <property type="entry name" value="Peptidase_S1_PA"/>
</dbReference>
<evidence type="ECO:0000256" key="10">
    <source>
        <dbReference type="ARBA" id="ARBA00023157"/>
    </source>
</evidence>
<dbReference type="PROSITE" id="PS00134">
    <property type="entry name" value="TRYPSIN_HIS"/>
    <property type="match status" value="1"/>
</dbReference>
<evidence type="ECO:0000256" key="9">
    <source>
        <dbReference type="ARBA" id="ARBA00023145"/>
    </source>
</evidence>
<dbReference type="InterPro" id="IPR001254">
    <property type="entry name" value="Trypsin_dom"/>
</dbReference>